<sequence>MPIFYKVKKKKENIKNKKHFALPNCPKSNPKSRVNITHTHTEISKSRQSALPSVSPPAATIFSTAFFLTRSSRASSTVLKVLNFEY</sequence>
<keyword evidence="2" id="KW-1185">Reference proteome</keyword>
<dbReference type="Gramene" id="ESR53556">
    <property type="protein sequence ID" value="ESR53556"/>
    <property type="gene ID" value="CICLE_v10024618mg"/>
</dbReference>
<dbReference type="EMBL" id="KI536661">
    <property type="protein sequence ID" value="ESR53556.1"/>
    <property type="molecule type" value="Genomic_DNA"/>
</dbReference>
<gene>
    <name evidence="1" type="ORF">CICLE_v10024618mg</name>
</gene>
<dbReference type="AlphaFoldDB" id="V4TUH4"/>
<dbReference type="KEGG" id="cic:CICLE_v10024618mg"/>
<evidence type="ECO:0000313" key="1">
    <source>
        <dbReference type="EMBL" id="ESR53556.1"/>
    </source>
</evidence>
<dbReference type="InParanoid" id="V4TUH4"/>
<dbReference type="Proteomes" id="UP000030687">
    <property type="component" value="Unassembled WGS sequence"/>
</dbReference>
<evidence type="ECO:0000313" key="2">
    <source>
        <dbReference type="Proteomes" id="UP000030687"/>
    </source>
</evidence>
<proteinExistence type="predicted"/>
<organism evidence="1 2">
    <name type="scientific">Citrus clementina</name>
    <name type="common">Clementine</name>
    <name type="synonym">Citrus deliciosa x Citrus sinensis</name>
    <dbReference type="NCBI Taxonomy" id="85681"/>
    <lineage>
        <taxon>Eukaryota</taxon>
        <taxon>Viridiplantae</taxon>
        <taxon>Streptophyta</taxon>
        <taxon>Embryophyta</taxon>
        <taxon>Tracheophyta</taxon>
        <taxon>Spermatophyta</taxon>
        <taxon>Magnoliopsida</taxon>
        <taxon>eudicotyledons</taxon>
        <taxon>Gunneridae</taxon>
        <taxon>Pentapetalae</taxon>
        <taxon>rosids</taxon>
        <taxon>malvids</taxon>
        <taxon>Sapindales</taxon>
        <taxon>Rutaceae</taxon>
        <taxon>Aurantioideae</taxon>
        <taxon>Citrus</taxon>
    </lineage>
</organism>
<reference evidence="1 2" key="1">
    <citation type="submission" date="2013-10" db="EMBL/GenBank/DDBJ databases">
        <authorList>
            <consortium name="International Citrus Genome Consortium"/>
            <person name="Jenkins J."/>
            <person name="Schmutz J."/>
            <person name="Prochnik S."/>
            <person name="Rokhsar D."/>
            <person name="Gmitter F."/>
            <person name="Ollitrault P."/>
            <person name="Machado M."/>
            <person name="Talon M."/>
            <person name="Wincker P."/>
            <person name="Jaillon O."/>
            <person name="Morgante M."/>
        </authorList>
    </citation>
    <scope>NUCLEOTIDE SEQUENCE</scope>
    <source>
        <strain evidence="2">cv. Clemenules</strain>
    </source>
</reference>
<name>V4TUH4_CITCL</name>
<protein>
    <submittedName>
        <fullName evidence="1">Uncharacterized protein</fullName>
    </submittedName>
</protein>
<accession>V4TUH4</accession>